<dbReference type="EMBL" id="CAJNOJ010001555">
    <property type="protein sequence ID" value="CAF1552880.1"/>
    <property type="molecule type" value="Genomic_DNA"/>
</dbReference>
<dbReference type="Gene3D" id="3.40.50.720">
    <property type="entry name" value="NAD(P)-binding Rossmann-like Domain"/>
    <property type="match status" value="1"/>
</dbReference>
<dbReference type="SUPFAM" id="SSF51735">
    <property type="entry name" value="NAD(P)-binding Rossmann-fold domains"/>
    <property type="match status" value="1"/>
</dbReference>
<protein>
    <recommendedName>
        <fullName evidence="2">3-oxoacyl-[acyl-carrier-protein] reductase</fullName>
        <ecNumber evidence="2">1.1.1.100</ecNumber>
    </recommendedName>
</protein>
<dbReference type="InterPro" id="IPR001633">
    <property type="entry name" value="EAL_dom"/>
</dbReference>
<dbReference type="InterPro" id="IPR002347">
    <property type="entry name" value="SDR_fam"/>
</dbReference>
<feature type="non-terminal residue" evidence="5">
    <location>
        <position position="92"/>
    </location>
</feature>
<dbReference type="InterPro" id="IPR036291">
    <property type="entry name" value="NAD(P)-bd_dom_sf"/>
</dbReference>
<comment type="similarity">
    <text evidence="1">Belongs to the short-chain dehydrogenases/reductases (SDR) family.</text>
</comment>
<feature type="domain" description="EAL" evidence="4">
    <location>
        <begin position="1"/>
        <end position="92"/>
    </location>
</feature>
<evidence type="ECO:0000256" key="1">
    <source>
        <dbReference type="ARBA" id="ARBA00006484"/>
    </source>
</evidence>
<proteinExistence type="inferred from homology"/>
<organism evidence="5 6">
    <name type="scientific">Adineta ricciae</name>
    <name type="common">Rotifer</name>
    <dbReference type="NCBI Taxonomy" id="249248"/>
    <lineage>
        <taxon>Eukaryota</taxon>
        <taxon>Metazoa</taxon>
        <taxon>Spiralia</taxon>
        <taxon>Gnathifera</taxon>
        <taxon>Rotifera</taxon>
        <taxon>Eurotatoria</taxon>
        <taxon>Bdelloidea</taxon>
        <taxon>Adinetida</taxon>
        <taxon>Adinetidae</taxon>
        <taxon>Adineta</taxon>
    </lineage>
</organism>
<comment type="caution">
    <text evidence="5">The sequence shown here is derived from an EMBL/GenBank/DDBJ whole genome shotgun (WGS) entry which is preliminary data.</text>
</comment>
<reference evidence="5" key="1">
    <citation type="submission" date="2021-02" db="EMBL/GenBank/DDBJ databases">
        <authorList>
            <person name="Nowell W R."/>
        </authorList>
    </citation>
    <scope>NUCLEOTIDE SEQUENCE</scope>
</reference>
<evidence type="ECO:0000256" key="2">
    <source>
        <dbReference type="ARBA" id="ARBA00012948"/>
    </source>
</evidence>
<dbReference type="OrthoDB" id="6251714at2759"/>
<evidence type="ECO:0000259" key="4">
    <source>
        <dbReference type="PROSITE" id="PS50883"/>
    </source>
</evidence>
<dbReference type="Pfam" id="PF00106">
    <property type="entry name" value="adh_short"/>
    <property type="match status" value="1"/>
</dbReference>
<dbReference type="AlphaFoldDB" id="A0A815X576"/>
<dbReference type="InterPro" id="IPR050259">
    <property type="entry name" value="SDR"/>
</dbReference>
<evidence type="ECO:0000313" key="5">
    <source>
        <dbReference type="EMBL" id="CAF1552880.1"/>
    </source>
</evidence>
<dbReference type="PROSITE" id="PS50883">
    <property type="entry name" value="EAL"/>
    <property type="match status" value="1"/>
</dbReference>
<comment type="catalytic activity">
    <reaction evidence="3">
        <text>a (3R)-hydroxyacyl-[ACP] + NADP(+) = a 3-oxoacyl-[ACP] + NADPH + H(+)</text>
        <dbReference type="Rhea" id="RHEA:17397"/>
        <dbReference type="Rhea" id="RHEA-COMP:9916"/>
        <dbReference type="Rhea" id="RHEA-COMP:9945"/>
        <dbReference type="ChEBI" id="CHEBI:15378"/>
        <dbReference type="ChEBI" id="CHEBI:57783"/>
        <dbReference type="ChEBI" id="CHEBI:58349"/>
        <dbReference type="ChEBI" id="CHEBI:78776"/>
        <dbReference type="ChEBI" id="CHEBI:78827"/>
        <dbReference type="EC" id="1.1.1.100"/>
    </reaction>
</comment>
<dbReference type="PRINTS" id="PR00081">
    <property type="entry name" value="GDHRDH"/>
</dbReference>
<gene>
    <name evidence="5" type="ORF">EDS130_LOCUS46125</name>
</gene>
<dbReference type="Proteomes" id="UP000663852">
    <property type="component" value="Unassembled WGS sequence"/>
</dbReference>
<accession>A0A815X576</accession>
<evidence type="ECO:0000313" key="6">
    <source>
        <dbReference type="Proteomes" id="UP000663852"/>
    </source>
</evidence>
<dbReference type="PANTHER" id="PTHR42879:SF2">
    <property type="entry name" value="3-OXOACYL-[ACYL-CARRIER-PROTEIN] REDUCTASE FABG"/>
    <property type="match status" value="1"/>
</dbReference>
<dbReference type="GO" id="GO:0004316">
    <property type="term" value="F:3-oxoacyl-[acyl-carrier-protein] reductase (NADPH) activity"/>
    <property type="evidence" value="ECO:0007669"/>
    <property type="project" value="UniProtKB-EC"/>
</dbReference>
<dbReference type="EC" id="1.1.1.100" evidence="2"/>
<evidence type="ECO:0000256" key="3">
    <source>
        <dbReference type="ARBA" id="ARBA00048508"/>
    </source>
</evidence>
<sequence length="92" mass="9925">MNRTALVTGSSRGIGRAIALRLAKDGFDVALNDIESNHSDLEKVRQEIETIGRKSIAIIADVSKSEKVEEMMEEVVQKLGSLDVVIANAGIC</sequence>
<dbReference type="PANTHER" id="PTHR42879">
    <property type="entry name" value="3-OXOACYL-(ACYL-CARRIER-PROTEIN) REDUCTASE"/>
    <property type="match status" value="1"/>
</dbReference>
<name>A0A815X576_ADIRI</name>